<dbReference type="EMBL" id="FMKA01000039">
    <property type="protein sequence ID" value="SCP99379.1"/>
    <property type="molecule type" value="Genomic_DNA"/>
</dbReference>
<keyword evidence="5 10" id="KW-0592">Phosphate transport</keyword>
<dbReference type="AlphaFoldDB" id="A0A1D3TY90"/>
<dbReference type="Gene3D" id="1.10.3720.10">
    <property type="entry name" value="MetI-like"/>
    <property type="match status" value="1"/>
</dbReference>
<evidence type="ECO:0000256" key="9">
    <source>
        <dbReference type="RuleBase" id="RU363032"/>
    </source>
</evidence>
<dbReference type="SUPFAM" id="SSF161098">
    <property type="entry name" value="MetI-like"/>
    <property type="match status" value="1"/>
</dbReference>
<dbReference type="NCBIfam" id="TIGR02138">
    <property type="entry name" value="phosphate_pstC"/>
    <property type="match status" value="1"/>
</dbReference>
<protein>
    <recommendedName>
        <fullName evidence="10">Phosphate transport system permease protein</fullName>
    </recommendedName>
</protein>
<feature type="transmembrane region" description="Helical" evidence="9">
    <location>
        <begin position="317"/>
        <end position="337"/>
    </location>
</feature>
<feature type="transmembrane region" description="Helical" evidence="9">
    <location>
        <begin position="202"/>
        <end position="220"/>
    </location>
</feature>
<dbReference type="CDD" id="cd06261">
    <property type="entry name" value="TM_PBP2"/>
    <property type="match status" value="1"/>
</dbReference>
<dbReference type="InterPro" id="IPR000515">
    <property type="entry name" value="MetI-like"/>
</dbReference>
<dbReference type="InterPro" id="IPR035906">
    <property type="entry name" value="MetI-like_sf"/>
</dbReference>
<dbReference type="PANTHER" id="PTHR30425:SF1">
    <property type="entry name" value="PHOSPHATE TRANSPORT SYSTEM PERMEASE PROTEIN PSTC"/>
    <property type="match status" value="1"/>
</dbReference>
<dbReference type="STRING" id="1619234.SAMN05421730_103925"/>
<evidence type="ECO:0000256" key="3">
    <source>
        <dbReference type="ARBA" id="ARBA00022448"/>
    </source>
</evidence>
<comment type="caution">
    <text evidence="10">Lacks conserved residue(s) required for the propagation of feature annotation.</text>
</comment>
<comment type="subcellular location">
    <subcellularLocation>
        <location evidence="1 9">Cell membrane</location>
        <topology evidence="1 9">Multi-pass membrane protein</topology>
    </subcellularLocation>
</comment>
<dbReference type="GO" id="GO:0005315">
    <property type="term" value="F:phosphate transmembrane transporter activity"/>
    <property type="evidence" value="ECO:0007669"/>
    <property type="project" value="InterPro"/>
</dbReference>
<proteinExistence type="inferred from homology"/>
<keyword evidence="3 9" id="KW-0813">Transport</keyword>
<evidence type="ECO:0000256" key="5">
    <source>
        <dbReference type="ARBA" id="ARBA00022592"/>
    </source>
</evidence>
<keyword evidence="8 9" id="KW-0472">Membrane</keyword>
<comment type="similarity">
    <text evidence="2 10">Belongs to the binding-protein-dependent transport system permease family. CysTW subfamily.</text>
</comment>
<comment type="function">
    <text evidence="10">Part of the binding-protein-dependent transport system for phosphate; probably responsible for the translocation of the substrate across the membrane.</text>
</comment>
<keyword evidence="7 9" id="KW-1133">Transmembrane helix</keyword>
<gene>
    <name evidence="12" type="ORF">SAMN05421730_103925</name>
</gene>
<dbReference type="PANTHER" id="PTHR30425">
    <property type="entry name" value="PHOSPHATE TRANSPORT SYSTEM PERMEASE PROTEIN PST"/>
    <property type="match status" value="1"/>
</dbReference>
<dbReference type="InterPro" id="IPR051124">
    <property type="entry name" value="Phosphate_Transport_Permease"/>
</dbReference>
<keyword evidence="4 10" id="KW-1003">Cell membrane</keyword>
<evidence type="ECO:0000256" key="6">
    <source>
        <dbReference type="ARBA" id="ARBA00022692"/>
    </source>
</evidence>
<sequence>MENGIVSSSRTDDNKLNIEKWKAKNPGKLDTDSNDYEGSCQEGSEPGISLQYMRRNVKRDIMEKVVEAIFLLCALVGVVSVAAIIVFVFVKGTRPFVGADAYSLRDFLTGTVWAPGNGVYGIFYMITASILSTAGAILIGVPVGVLTAVFIAEVAPEGIVKIVKPAIEILAGIPSVLYGAFGLGVVVPMIMKVTPQVQGQSLLAVIIVLSIMILPTIVSLSESAIRAVPKAYREASLGIGASKVQTIFKVVLPAAKSGVLSATVLGIGRAIGETMAVMMIAGNPTAGMPESIWSMVRPLTTNIAMEMSYASGRQSEMLFATGVVLFLFIMMVNMTLIKLTQKAGEK</sequence>
<evidence type="ECO:0000256" key="2">
    <source>
        <dbReference type="ARBA" id="ARBA00007069"/>
    </source>
</evidence>
<feature type="transmembrane region" description="Helical" evidence="9">
    <location>
        <begin position="122"/>
        <end position="155"/>
    </location>
</feature>
<accession>A0A1D3TY90</accession>
<evidence type="ECO:0000259" key="11">
    <source>
        <dbReference type="PROSITE" id="PS50928"/>
    </source>
</evidence>
<evidence type="ECO:0000256" key="7">
    <source>
        <dbReference type="ARBA" id="ARBA00022989"/>
    </source>
</evidence>
<feature type="transmembrane region" description="Helical" evidence="9">
    <location>
        <begin position="68"/>
        <end position="90"/>
    </location>
</feature>
<evidence type="ECO:0000256" key="4">
    <source>
        <dbReference type="ARBA" id="ARBA00022475"/>
    </source>
</evidence>
<dbReference type="GO" id="GO:0005886">
    <property type="term" value="C:plasma membrane"/>
    <property type="evidence" value="ECO:0007669"/>
    <property type="project" value="UniProtKB-SubCell"/>
</dbReference>
<dbReference type="InterPro" id="IPR011864">
    <property type="entry name" value="Phosphate_PstC"/>
</dbReference>
<feature type="domain" description="ABC transmembrane type-1" evidence="11">
    <location>
        <begin position="126"/>
        <end position="336"/>
    </location>
</feature>
<dbReference type="PROSITE" id="PS50928">
    <property type="entry name" value="ABC_TM1"/>
    <property type="match status" value="1"/>
</dbReference>
<keyword evidence="6 9" id="KW-0812">Transmembrane</keyword>
<evidence type="ECO:0000256" key="8">
    <source>
        <dbReference type="ARBA" id="ARBA00023136"/>
    </source>
</evidence>
<evidence type="ECO:0000256" key="1">
    <source>
        <dbReference type="ARBA" id="ARBA00004651"/>
    </source>
</evidence>
<keyword evidence="13" id="KW-1185">Reference proteome</keyword>
<reference evidence="12 13" key="1">
    <citation type="submission" date="2016-09" db="EMBL/GenBank/DDBJ databases">
        <authorList>
            <person name="Capua I."/>
            <person name="De Benedictis P."/>
            <person name="Joannis T."/>
            <person name="Lombin L.H."/>
            <person name="Cattoli G."/>
        </authorList>
    </citation>
    <scope>NUCLEOTIDE SEQUENCE [LARGE SCALE GENOMIC DNA]</scope>
    <source>
        <strain evidence="12 13">GluBS11</strain>
    </source>
</reference>
<evidence type="ECO:0000256" key="10">
    <source>
        <dbReference type="RuleBase" id="RU363054"/>
    </source>
</evidence>
<feature type="transmembrane region" description="Helical" evidence="9">
    <location>
        <begin position="167"/>
        <end position="190"/>
    </location>
</feature>
<organism evidence="12 13">
    <name type="scientific">Anaerobium acetethylicum</name>
    <dbReference type="NCBI Taxonomy" id="1619234"/>
    <lineage>
        <taxon>Bacteria</taxon>
        <taxon>Bacillati</taxon>
        <taxon>Bacillota</taxon>
        <taxon>Clostridia</taxon>
        <taxon>Lachnospirales</taxon>
        <taxon>Lachnospiraceae</taxon>
        <taxon>Anaerobium</taxon>
    </lineage>
</organism>
<dbReference type="Proteomes" id="UP000199315">
    <property type="component" value="Unassembled WGS sequence"/>
</dbReference>
<evidence type="ECO:0000313" key="13">
    <source>
        <dbReference type="Proteomes" id="UP000199315"/>
    </source>
</evidence>
<evidence type="ECO:0000313" key="12">
    <source>
        <dbReference type="EMBL" id="SCP99379.1"/>
    </source>
</evidence>
<dbReference type="Pfam" id="PF00528">
    <property type="entry name" value="BPD_transp_1"/>
    <property type="match status" value="1"/>
</dbReference>
<name>A0A1D3TY90_9FIRM</name>
<dbReference type="GO" id="GO:0006817">
    <property type="term" value="P:phosphate ion transport"/>
    <property type="evidence" value="ECO:0007669"/>
    <property type="project" value="UniProtKB-KW"/>
</dbReference>